<evidence type="ECO:0000259" key="1">
    <source>
        <dbReference type="Pfam" id="PF09722"/>
    </source>
</evidence>
<name>A0A6M8HN15_9PROT</name>
<accession>A0A6M8HN15</accession>
<protein>
    <submittedName>
        <fullName evidence="2">DUF2384 domain-containing protein</fullName>
    </submittedName>
</protein>
<evidence type="ECO:0000313" key="2">
    <source>
        <dbReference type="EMBL" id="QKE89700.1"/>
    </source>
</evidence>
<dbReference type="KEGG" id="lck:HN018_06280"/>
<dbReference type="InterPro" id="IPR024467">
    <property type="entry name" value="Xre/MbcA/ParS-like_toxin-bd"/>
</dbReference>
<sequence>MMRTVIDRIPVNPFVSEASLNLSDPATRLRLTPAALDGVIRLSDLWRLSTEETCLLLGDMSERSWFRLKKQDFRADRTLRLSQDMLTRISVLVGIFKGLRLLFSETLADDWIRLPNRGPLFGGRTPIEIAIERGIPGLLEIRFHIDALRGGL</sequence>
<evidence type="ECO:0000313" key="3">
    <source>
        <dbReference type="Proteomes" id="UP000500767"/>
    </source>
</evidence>
<proteinExistence type="predicted"/>
<dbReference type="EMBL" id="CP053708">
    <property type="protein sequence ID" value="QKE89700.1"/>
    <property type="molecule type" value="Genomic_DNA"/>
</dbReference>
<feature type="domain" description="Antitoxin Xre/MbcA/ParS-like toxin-binding" evidence="1">
    <location>
        <begin position="102"/>
        <end position="151"/>
    </location>
</feature>
<gene>
    <name evidence="2" type="ORF">HN018_06280</name>
</gene>
<dbReference type="Pfam" id="PF09722">
    <property type="entry name" value="Xre_MbcA_ParS_C"/>
    <property type="match status" value="1"/>
</dbReference>
<dbReference type="AlphaFoldDB" id="A0A6M8HN15"/>
<reference evidence="2 3" key="1">
    <citation type="journal article" date="2014" name="World J. Microbiol. Biotechnol.">
        <title>Biodiversity and physiological characteristics of Antarctic and Arctic lichens-associated bacteria.</title>
        <authorList>
            <person name="Lee Y.M."/>
            <person name="Kim E.H."/>
            <person name="Lee H.K."/>
            <person name="Hong S.G."/>
        </authorList>
    </citation>
    <scope>NUCLEOTIDE SEQUENCE [LARGE SCALE GENOMIC DNA]</scope>
    <source>
        <strain evidence="2 3">PAMC 26569</strain>
    </source>
</reference>
<organism evidence="2 3">
    <name type="scientific">Lichenicola cladoniae</name>
    <dbReference type="NCBI Taxonomy" id="1484109"/>
    <lineage>
        <taxon>Bacteria</taxon>
        <taxon>Pseudomonadati</taxon>
        <taxon>Pseudomonadota</taxon>
        <taxon>Alphaproteobacteria</taxon>
        <taxon>Acetobacterales</taxon>
        <taxon>Acetobacteraceae</taxon>
        <taxon>Lichenicola</taxon>
    </lineage>
</organism>
<dbReference type="Proteomes" id="UP000500767">
    <property type="component" value="Chromosome"/>
</dbReference>
<keyword evidence="3" id="KW-1185">Reference proteome</keyword>
<dbReference type="RefSeq" id="WP_204259691.1">
    <property type="nucleotide sequence ID" value="NZ_CP053708.1"/>
</dbReference>